<proteinExistence type="predicted"/>
<protein>
    <submittedName>
        <fullName evidence="1">Uncharacterized protein</fullName>
    </submittedName>
</protein>
<evidence type="ECO:0000313" key="2">
    <source>
        <dbReference type="Proteomes" id="UP000634136"/>
    </source>
</evidence>
<gene>
    <name evidence="1" type="ORF">G2W53_041954</name>
</gene>
<dbReference type="EMBL" id="JAAIUW010000013">
    <property type="protein sequence ID" value="KAF7802843.1"/>
    <property type="molecule type" value="Genomic_DNA"/>
</dbReference>
<sequence>MYRTYNSQCEAEKLVTSVEKEIVPEDELENYFHKNLIIRCRSLQEIYRKKKCGISPVPKGKEEEEEIVTHKMENTIGENVKISSNFKSYAKSKLVRN</sequence>
<dbReference type="AlphaFoldDB" id="A0A834SI98"/>
<name>A0A834SI98_9FABA</name>
<organism evidence="1 2">
    <name type="scientific">Senna tora</name>
    <dbReference type="NCBI Taxonomy" id="362788"/>
    <lineage>
        <taxon>Eukaryota</taxon>
        <taxon>Viridiplantae</taxon>
        <taxon>Streptophyta</taxon>
        <taxon>Embryophyta</taxon>
        <taxon>Tracheophyta</taxon>
        <taxon>Spermatophyta</taxon>
        <taxon>Magnoliopsida</taxon>
        <taxon>eudicotyledons</taxon>
        <taxon>Gunneridae</taxon>
        <taxon>Pentapetalae</taxon>
        <taxon>rosids</taxon>
        <taxon>fabids</taxon>
        <taxon>Fabales</taxon>
        <taxon>Fabaceae</taxon>
        <taxon>Caesalpinioideae</taxon>
        <taxon>Cassia clade</taxon>
        <taxon>Senna</taxon>
    </lineage>
</organism>
<comment type="caution">
    <text evidence="1">The sequence shown here is derived from an EMBL/GenBank/DDBJ whole genome shotgun (WGS) entry which is preliminary data.</text>
</comment>
<accession>A0A834SI98</accession>
<reference evidence="1" key="1">
    <citation type="submission" date="2020-09" db="EMBL/GenBank/DDBJ databases">
        <title>Genome-Enabled Discovery of Anthraquinone Biosynthesis in Senna tora.</title>
        <authorList>
            <person name="Kang S.-H."/>
            <person name="Pandey R.P."/>
            <person name="Lee C.-M."/>
            <person name="Sim J.-S."/>
            <person name="Jeong J.-T."/>
            <person name="Choi B.-S."/>
            <person name="Jung M."/>
            <person name="Ginzburg D."/>
            <person name="Zhao K."/>
            <person name="Won S.Y."/>
            <person name="Oh T.-J."/>
            <person name="Yu Y."/>
            <person name="Kim N.-H."/>
            <person name="Lee O.R."/>
            <person name="Lee T.-H."/>
            <person name="Bashyal P."/>
            <person name="Kim T.-S."/>
            <person name="Lee W.-H."/>
            <person name="Kawkins C."/>
            <person name="Kim C.-K."/>
            <person name="Kim J.S."/>
            <person name="Ahn B.O."/>
            <person name="Rhee S.Y."/>
            <person name="Sohng J.K."/>
        </authorList>
    </citation>
    <scope>NUCLEOTIDE SEQUENCE</scope>
    <source>
        <tissue evidence="1">Leaf</tissue>
    </source>
</reference>
<dbReference type="Proteomes" id="UP000634136">
    <property type="component" value="Unassembled WGS sequence"/>
</dbReference>
<keyword evidence="2" id="KW-1185">Reference proteome</keyword>
<evidence type="ECO:0000313" key="1">
    <source>
        <dbReference type="EMBL" id="KAF7802843.1"/>
    </source>
</evidence>